<evidence type="ECO:0000313" key="2">
    <source>
        <dbReference type="EMBL" id="KAJ3718605.1"/>
    </source>
</evidence>
<dbReference type="Gene3D" id="3.30.420.10">
    <property type="entry name" value="Ribonuclease H-like superfamily/Ribonuclease H"/>
    <property type="match status" value="1"/>
</dbReference>
<reference evidence="2" key="1">
    <citation type="submission" date="2022-08" db="EMBL/GenBank/DDBJ databases">
        <authorList>
            <consortium name="DOE Joint Genome Institute"/>
            <person name="Min B."/>
            <person name="Sierra-Patev S."/>
            <person name="Naranjo-Ortiz M."/>
            <person name="Looney B."/>
            <person name="Konkel Z."/>
            <person name="Slot J.C."/>
            <person name="Sakamoto Y."/>
            <person name="Steenwyk J.L."/>
            <person name="Rokas A."/>
            <person name="Carro J."/>
            <person name="Camarero S."/>
            <person name="Ferreira P."/>
            <person name="Molpeceres G."/>
            <person name="Ruiz-duenas F.J."/>
            <person name="Serrano A."/>
            <person name="Henrissat B."/>
            <person name="Drula E."/>
            <person name="Hughes K.W."/>
            <person name="Mata J.L."/>
            <person name="Ishikawa N.K."/>
            <person name="Vargas-Isla R."/>
            <person name="Ushijima S."/>
            <person name="Smith C.A."/>
            <person name="Ahrendt S."/>
            <person name="Andreopoulos W."/>
            <person name="He G."/>
            <person name="LaButti K."/>
            <person name="Lipzen A."/>
            <person name="Ng V."/>
            <person name="Riley R."/>
            <person name="Sandor L."/>
            <person name="Barry K."/>
            <person name="Martinez A.T."/>
            <person name="Xiao Y."/>
            <person name="Gibbons J.G."/>
            <person name="Terashima K."/>
            <person name="Hibbett D.S."/>
            <person name="Grigoriev I.V."/>
        </authorList>
    </citation>
    <scope>NUCLEOTIDE SEQUENCE</scope>
    <source>
        <strain evidence="2">ET3784</strain>
    </source>
</reference>
<evidence type="ECO:0000256" key="1">
    <source>
        <dbReference type="SAM" id="MobiDB-lite"/>
    </source>
</evidence>
<name>A0AA38JBM4_9AGAR</name>
<dbReference type="GO" id="GO:0003676">
    <property type="term" value="F:nucleic acid binding"/>
    <property type="evidence" value="ECO:0007669"/>
    <property type="project" value="InterPro"/>
</dbReference>
<evidence type="ECO:0000313" key="3">
    <source>
        <dbReference type="Proteomes" id="UP001176059"/>
    </source>
</evidence>
<proteinExistence type="predicted"/>
<dbReference type="PANTHER" id="PTHR35871">
    <property type="entry name" value="EXPRESSED PROTEIN"/>
    <property type="match status" value="1"/>
</dbReference>
<organism evidence="2 3">
    <name type="scientific">Lentinula guzmanii</name>
    <dbReference type="NCBI Taxonomy" id="2804957"/>
    <lineage>
        <taxon>Eukaryota</taxon>
        <taxon>Fungi</taxon>
        <taxon>Dikarya</taxon>
        <taxon>Basidiomycota</taxon>
        <taxon>Agaricomycotina</taxon>
        <taxon>Agaricomycetes</taxon>
        <taxon>Agaricomycetidae</taxon>
        <taxon>Agaricales</taxon>
        <taxon>Marasmiineae</taxon>
        <taxon>Omphalotaceae</taxon>
        <taxon>Lentinula</taxon>
    </lineage>
</organism>
<feature type="region of interest" description="Disordered" evidence="1">
    <location>
        <begin position="1"/>
        <end position="80"/>
    </location>
</feature>
<comment type="caution">
    <text evidence="2">The sequence shown here is derived from an EMBL/GenBank/DDBJ whole genome shotgun (WGS) entry which is preliminary data.</text>
</comment>
<reference evidence="2" key="2">
    <citation type="journal article" date="2023" name="Proc. Natl. Acad. Sci. U.S.A.">
        <title>A global phylogenomic analysis of the shiitake genus Lentinula.</title>
        <authorList>
            <person name="Sierra-Patev S."/>
            <person name="Min B."/>
            <person name="Naranjo-Ortiz M."/>
            <person name="Looney B."/>
            <person name="Konkel Z."/>
            <person name="Slot J.C."/>
            <person name="Sakamoto Y."/>
            <person name="Steenwyk J.L."/>
            <person name="Rokas A."/>
            <person name="Carro J."/>
            <person name="Camarero S."/>
            <person name="Ferreira P."/>
            <person name="Molpeceres G."/>
            <person name="Ruiz-Duenas F.J."/>
            <person name="Serrano A."/>
            <person name="Henrissat B."/>
            <person name="Drula E."/>
            <person name="Hughes K.W."/>
            <person name="Mata J.L."/>
            <person name="Ishikawa N.K."/>
            <person name="Vargas-Isla R."/>
            <person name="Ushijima S."/>
            <person name="Smith C.A."/>
            <person name="Donoghue J."/>
            <person name="Ahrendt S."/>
            <person name="Andreopoulos W."/>
            <person name="He G."/>
            <person name="LaButti K."/>
            <person name="Lipzen A."/>
            <person name="Ng V."/>
            <person name="Riley R."/>
            <person name="Sandor L."/>
            <person name="Barry K."/>
            <person name="Martinez A.T."/>
            <person name="Xiao Y."/>
            <person name="Gibbons J.G."/>
            <person name="Terashima K."/>
            <person name="Grigoriev I.V."/>
            <person name="Hibbett D."/>
        </authorList>
    </citation>
    <scope>NUCLEOTIDE SEQUENCE</scope>
    <source>
        <strain evidence="2">ET3784</strain>
    </source>
</reference>
<accession>A0AA38JBM4</accession>
<dbReference type="PANTHER" id="PTHR35871:SF1">
    <property type="entry name" value="CXC1-LIKE CYSTEINE CLUSTER ASSOCIATED WITH KDZ TRANSPOSASES DOMAIN-CONTAINING PROTEIN"/>
    <property type="match status" value="1"/>
</dbReference>
<dbReference type="Proteomes" id="UP001176059">
    <property type="component" value="Unassembled WGS sequence"/>
</dbReference>
<dbReference type="AlphaFoldDB" id="A0AA38JBM4"/>
<keyword evidence="3" id="KW-1185">Reference proteome</keyword>
<gene>
    <name evidence="2" type="ORF">DFJ43DRAFT_1042926</name>
</gene>
<dbReference type="InterPro" id="IPR036397">
    <property type="entry name" value="RNaseH_sf"/>
</dbReference>
<dbReference type="EMBL" id="JANVFO010000069">
    <property type="protein sequence ID" value="KAJ3718605.1"/>
    <property type="molecule type" value="Genomic_DNA"/>
</dbReference>
<sequence length="644" mass="73077">MPKKRKGRIENFNKGGKKWAIGTTARTAAHSREPSVNLDEAENGTPRDSEPEMFTDPAFLDGEAPVPHEDTSDAASISSISSEDSSILEFDKSGHSSSWASRKPPTGVMALEALHHLQTVLRPAMSGSRKRMKNPEINGWSKSHLEEVEHMLNLYTTPESSTYREWQQSSIQASIALRKNHTQVSTPTSKIHTRNAKSLPVLASAGPKAYSRNETHPDLKDEVMQHLLSVGKYVQAHDIVSFLNRDDVKGKYGLEDTILISTAKRWMKALKFRWVRNHIGQYVDGHERADVVHYRQEVFLPAWYRIEGKMRSWTADNVEELVKEIIQQGRRTVVWFHDESIFYAHDRRKAQWVADGVSPEPYAKGEGISLMVADFVSADYGWLCSKDGKELARVIFRPGKNRDGYFDNDDILAQTRKAMEILSKDYPDEDHDALSARKMPKFTPKEGTNWGVEVTLKAPDGSTVYDEKGKPKKTKIRMTNGKFADGTAQEFYFPAGHSRAGIFKGMAQILSERGHMNAHALRSECPKFKCDPLLEGKCCCRRLLFNEPDFAAGLSLLELLCKEKGFEVLFLPKFHCELNFIEQCWGSAKRNYRLMPTSSKEEDLQRNMLASLDAIELITMRRFARRSRRFMDAYHQGLTGKQAA</sequence>
<protein>
    <submittedName>
        <fullName evidence="2">Uncharacterized protein</fullName>
    </submittedName>
</protein>